<keyword evidence="3" id="KW-0697">Rotamase</keyword>
<keyword evidence="5" id="KW-1133">Transmembrane helix</keyword>
<dbReference type="GO" id="GO:0003755">
    <property type="term" value="F:peptidyl-prolyl cis-trans isomerase activity"/>
    <property type="evidence" value="ECO:0007669"/>
    <property type="project" value="UniProtKB-KW"/>
</dbReference>
<evidence type="ECO:0000256" key="4">
    <source>
        <dbReference type="SAM" id="MobiDB-lite"/>
    </source>
</evidence>
<feature type="domain" description="PPIase FKBP-type" evidence="6">
    <location>
        <begin position="50"/>
        <end position="143"/>
    </location>
</feature>
<proteinExistence type="predicted"/>
<dbReference type="AlphaFoldDB" id="A0AAD2FMK6"/>
<dbReference type="InterPro" id="IPR001179">
    <property type="entry name" value="PPIase_FKBP_dom"/>
</dbReference>
<sequence length="414" mass="47245">MVEIETVEDENAPFPGDKEWKPLMGEDLVMKVIKTDRPRNNKDPTPVQPSDAVMIDFVARVADNRLSIGGPMVQEVKDWFILVGDGDVLPALELAIRFMDSGSTARVWSHSKYAFSSGTRKHGKTQLASNTNIMFEITVTQIVVDTSRLNPYFTIQKAVSRKAIANDIYQNEWCPVPTSEQEPSCDAAMARALRLYKKAAQEMETLLGGTYFNQVEEDHPQRLQATQIMLDSLNNIVAVYLRQKQYHDAKQSAVEVLKQDAKNIKANSEITYKHPQEEKELKRIKTQYMRKQQDYKKKTKEMFSNKLNNQDLSDVQGIRDSSLLNVALKKEEQGSTSNADDKRNIGDKRIREIQERKPFWKSTIFAAFVQVILLSLFLVYWFFKEPSLDGKSPMMVSTDDPDDSRSSSESNLDL</sequence>
<evidence type="ECO:0000256" key="5">
    <source>
        <dbReference type="SAM" id="Phobius"/>
    </source>
</evidence>
<dbReference type="Proteomes" id="UP001295423">
    <property type="component" value="Unassembled WGS sequence"/>
</dbReference>
<organism evidence="7 8">
    <name type="scientific">Cylindrotheca closterium</name>
    <dbReference type="NCBI Taxonomy" id="2856"/>
    <lineage>
        <taxon>Eukaryota</taxon>
        <taxon>Sar</taxon>
        <taxon>Stramenopiles</taxon>
        <taxon>Ochrophyta</taxon>
        <taxon>Bacillariophyta</taxon>
        <taxon>Bacillariophyceae</taxon>
        <taxon>Bacillariophycidae</taxon>
        <taxon>Bacillariales</taxon>
        <taxon>Bacillariaceae</taxon>
        <taxon>Cylindrotheca</taxon>
    </lineage>
</organism>
<keyword evidence="3" id="KW-0413">Isomerase</keyword>
<evidence type="ECO:0000313" key="8">
    <source>
        <dbReference type="Proteomes" id="UP001295423"/>
    </source>
</evidence>
<evidence type="ECO:0000256" key="3">
    <source>
        <dbReference type="PROSITE-ProRule" id="PRU00277"/>
    </source>
</evidence>
<reference evidence="7" key="1">
    <citation type="submission" date="2023-08" db="EMBL/GenBank/DDBJ databases">
        <authorList>
            <person name="Audoor S."/>
            <person name="Bilcke G."/>
        </authorList>
    </citation>
    <scope>NUCLEOTIDE SEQUENCE</scope>
</reference>
<dbReference type="SUPFAM" id="SSF54534">
    <property type="entry name" value="FKBP-like"/>
    <property type="match status" value="1"/>
</dbReference>
<dbReference type="InterPro" id="IPR050754">
    <property type="entry name" value="FKBP4/5/8-like"/>
</dbReference>
<name>A0AAD2FMK6_9STRA</name>
<evidence type="ECO:0000256" key="1">
    <source>
        <dbReference type="ARBA" id="ARBA00022737"/>
    </source>
</evidence>
<accession>A0AAD2FMK6</accession>
<keyword evidence="5" id="KW-0472">Membrane</keyword>
<evidence type="ECO:0000313" key="7">
    <source>
        <dbReference type="EMBL" id="CAJ1946092.1"/>
    </source>
</evidence>
<dbReference type="Gene3D" id="1.25.40.10">
    <property type="entry name" value="Tetratricopeptide repeat domain"/>
    <property type="match status" value="1"/>
</dbReference>
<keyword evidence="1" id="KW-0677">Repeat</keyword>
<dbReference type="PROSITE" id="PS50059">
    <property type="entry name" value="FKBP_PPIASE"/>
    <property type="match status" value="1"/>
</dbReference>
<dbReference type="PANTHER" id="PTHR46512">
    <property type="entry name" value="PEPTIDYLPROLYL ISOMERASE"/>
    <property type="match status" value="1"/>
</dbReference>
<comment type="catalytic activity">
    <reaction evidence="3">
        <text>[protein]-peptidylproline (omega=180) = [protein]-peptidylproline (omega=0)</text>
        <dbReference type="Rhea" id="RHEA:16237"/>
        <dbReference type="Rhea" id="RHEA-COMP:10747"/>
        <dbReference type="Rhea" id="RHEA-COMP:10748"/>
        <dbReference type="ChEBI" id="CHEBI:83833"/>
        <dbReference type="ChEBI" id="CHEBI:83834"/>
        <dbReference type="EC" id="5.2.1.8"/>
    </reaction>
</comment>
<feature type="region of interest" description="Disordered" evidence="4">
    <location>
        <begin position="392"/>
        <end position="414"/>
    </location>
</feature>
<keyword evidence="2" id="KW-0802">TPR repeat</keyword>
<dbReference type="Gene3D" id="3.10.50.40">
    <property type="match status" value="1"/>
</dbReference>
<dbReference type="InterPro" id="IPR046357">
    <property type="entry name" value="PPIase_dom_sf"/>
</dbReference>
<comment type="caution">
    <text evidence="7">The sequence shown here is derived from an EMBL/GenBank/DDBJ whole genome shotgun (WGS) entry which is preliminary data.</text>
</comment>
<keyword evidence="8" id="KW-1185">Reference proteome</keyword>
<dbReference type="EMBL" id="CAKOGP040001580">
    <property type="protein sequence ID" value="CAJ1946092.1"/>
    <property type="molecule type" value="Genomic_DNA"/>
</dbReference>
<feature type="transmembrane region" description="Helical" evidence="5">
    <location>
        <begin position="359"/>
        <end position="383"/>
    </location>
</feature>
<protein>
    <recommendedName>
        <fullName evidence="3">peptidylprolyl isomerase</fullName>
        <ecNumber evidence="3">5.2.1.8</ecNumber>
    </recommendedName>
</protein>
<evidence type="ECO:0000259" key="6">
    <source>
        <dbReference type="PROSITE" id="PS50059"/>
    </source>
</evidence>
<gene>
    <name evidence="7" type="ORF">CYCCA115_LOCUS10233</name>
</gene>
<dbReference type="InterPro" id="IPR011990">
    <property type="entry name" value="TPR-like_helical_dom_sf"/>
</dbReference>
<evidence type="ECO:0000256" key="2">
    <source>
        <dbReference type="ARBA" id="ARBA00022803"/>
    </source>
</evidence>
<dbReference type="EC" id="5.2.1.8" evidence="3"/>
<keyword evidence="5" id="KW-0812">Transmembrane</keyword>